<sequence length="392" mass="41818">MRSSSSAVWLLAVQVIISKVFGAPVDTSPPLSDITKASLAFEQTMWAHGSVLTDPWYSVDKSTASAAPGILLKVEKVTDASLYTLPPATSLSRFIYQSQTFNALQGYVVVATDYAGLGVSKDSSNANIPHEFLTAPSQANDVFYAVQAAQTAFPELSENFVITGHSQGGGVAWAAAQRQAVQPVHGYLGAVAIAPVTSVIGLPNPPATYDATAIVPSIQLMFPVFKPSDILTLDGIARLALSQQVGGNTFTTLSIVEGYQLTKPTWPQNPYVLKYQDIVRNGGKAISGPLLVIHGEADPVLDIKLTTAAVQQTASLFPKASIEYHSVSGTSHNAALTSCQWIWMDWIASRFQGITPAAGLQSEELTTPLPESAYQIELNWWVAPATAPFEDP</sequence>
<dbReference type="Proteomes" id="UP000462212">
    <property type="component" value="Unassembled WGS sequence"/>
</dbReference>
<keyword evidence="1" id="KW-0732">Signal</keyword>
<feature type="chain" id="PRO_5034840921" description="AB hydrolase-1 domain-containing protein" evidence="1">
    <location>
        <begin position="23"/>
        <end position="392"/>
    </location>
</feature>
<evidence type="ECO:0000313" key="3">
    <source>
        <dbReference type="EMBL" id="TVY39224.1"/>
    </source>
</evidence>
<dbReference type="InterPro" id="IPR029058">
    <property type="entry name" value="AB_hydrolase_fold"/>
</dbReference>
<dbReference type="EMBL" id="QGMJ01000239">
    <property type="protein sequence ID" value="TVY39224.1"/>
    <property type="molecule type" value="Genomic_DNA"/>
</dbReference>
<feature type="signal peptide" evidence="1">
    <location>
        <begin position="1"/>
        <end position="22"/>
    </location>
</feature>
<proteinExistence type="predicted"/>
<accession>A0A8H8UCJ7</accession>
<comment type="caution">
    <text evidence="3">The sequence shown here is derived from an EMBL/GenBank/DDBJ whole genome shotgun (WGS) entry which is preliminary data.</text>
</comment>
<dbReference type="AlphaFoldDB" id="A0A8H8UCJ7"/>
<dbReference type="OrthoDB" id="3557407at2759"/>
<dbReference type="Pfam" id="PF12697">
    <property type="entry name" value="Abhydrolase_6"/>
    <property type="match status" value="1"/>
</dbReference>
<keyword evidence="4" id="KW-1185">Reference proteome</keyword>
<reference evidence="3 4" key="1">
    <citation type="submission" date="2018-05" db="EMBL/GenBank/DDBJ databases">
        <title>Genome sequencing and assembly of the regulated plant pathogen Lachnellula willkommii and related sister species for the development of diagnostic species identification markers.</title>
        <authorList>
            <person name="Giroux E."/>
            <person name="Bilodeau G."/>
        </authorList>
    </citation>
    <scope>NUCLEOTIDE SEQUENCE [LARGE SCALE GENOMIC DNA]</scope>
    <source>
        <strain evidence="3 4">CBS 197.66</strain>
    </source>
</reference>
<evidence type="ECO:0000259" key="2">
    <source>
        <dbReference type="Pfam" id="PF12697"/>
    </source>
</evidence>
<organism evidence="3 4">
    <name type="scientific">Lachnellula subtilissima</name>
    <dbReference type="NCBI Taxonomy" id="602034"/>
    <lineage>
        <taxon>Eukaryota</taxon>
        <taxon>Fungi</taxon>
        <taxon>Dikarya</taxon>
        <taxon>Ascomycota</taxon>
        <taxon>Pezizomycotina</taxon>
        <taxon>Leotiomycetes</taxon>
        <taxon>Helotiales</taxon>
        <taxon>Lachnaceae</taxon>
        <taxon>Lachnellula</taxon>
    </lineage>
</organism>
<dbReference type="InterPro" id="IPR000073">
    <property type="entry name" value="AB_hydrolase_1"/>
</dbReference>
<evidence type="ECO:0000256" key="1">
    <source>
        <dbReference type="SAM" id="SignalP"/>
    </source>
</evidence>
<protein>
    <recommendedName>
        <fullName evidence="2">AB hydrolase-1 domain-containing protein</fullName>
    </recommendedName>
</protein>
<dbReference type="Gene3D" id="3.40.50.1820">
    <property type="entry name" value="alpha/beta hydrolase"/>
    <property type="match status" value="3"/>
</dbReference>
<feature type="domain" description="AB hydrolase-1" evidence="2">
    <location>
        <begin position="105"/>
        <end position="333"/>
    </location>
</feature>
<dbReference type="PANTHER" id="PTHR34853">
    <property type="match status" value="1"/>
</dbReference>
<name>A0A8H8UCJ7_9HELO</name>
<dbReference type="GO" id="GO:0016042">
    <property type="term" value="P:lipid catabolic process"/>
    <property type="evidence" value="ECO:0007669"/>
    <property type="project" value="InterPro"/>
</dbReference>
<dbReference type="PANTHER" id="PTHR34853:SF1">
    <property type="entry name" value="LIPASE 5"/>
    <property type="match status" value="1"/>
</dbReference>
<evidence type="ECO:0000313" key="4">
    <source>
        <dbReference type="Proteomes" id="UP000462212"/>
    </source>
</evidence>
<dbReference type="SUPFAM" id="SSF53474">
    <property type="entry name" value="alpha/beta-Hydrolases"/>
    <property type="match status" value="1"/>
</dbReference>
<dbReference type="InterPro" id="IPR005152">
    <property type="entry name" value="Lipase_secreted"/>
</dbReference>
<gene>
    <name evidence="3" type="ORF">LSUB1_G004023</name>
</gene>
<dbReference type="GO" id="GO:0004806">
    <property type="term" value="F:triacylglycerol lipase activity"/>
    <property type="evidence" value="ECO:0007669"/>
    <property type="project" value="InterPro"/>
</dbReference>